<evidence type="ECO:0000256" key="1">
    <source>
        <dbReference type="ARBA" id="ARBA00001924"/>
    </source>
</evidence>
<sequence>MPRAQGTHAIVNAGFLYQLTDDYIVTRCRIVYGGLSNQFIRARNTENFLVGKHLFTNDTLQNALKVLDNELVITSDPLSASVEFRRKLTLALYYKGLLTICPEDKIQQQYRSGAIKVHSTRPVSSTTQVFKTDASLWPLNQPVNKVEALLQCAGEAVYTEDLPRLPNEMSAFFVLTDVPTGEIVSIDASKALAYEGVIAFYSAKHIPGLNSFTPADDNFGHSNEEVFCDGTVKYHGQPLGIVVAESYGAASAAAGLVEVTYKNVKTPVLTIEEARKDSSRVTLHFSAAATSKGDNVVKVIKSGTSIFTQYHFPMENMSCLAQPSEEGLKVHATAQWLDATQLMISRALNIQQNKVDVHLRRLGGSYGQKITRTIQSAVACSLAAFLLNRPCRLIMPMQVTTKAAGKRFPCQTEYEVGVDDSGKIQYMNYDLYDDNGYLINELIIELVSGAYNNCYDKSTWNFRSFNVTTDTHKNSWFRSPGNLEATYNAELIMEQIACELGLDPLDVRLVNIADKYAEIKEMIEHVRKNSNYDERRKAVDKFNSENRWLKRGLRFSTIRWSPIPVGNTAVNMSVYHGDGSISLTHGGIEVGQGLNTKAIQICAYLLNIPMDKIQVKENNTTIGPNVYATGASLGSQNVNIGVTQCCEELLKRLEPIRQKLTNPTWEELIKTAHENNVNLQTTGFLGIPDIKKFAYDIYGVVVAEVEVDVLTGEFEVIRVDLEEDVGLSTSPFIDIGQIEGGFLIAQGYWTCEEIIRDKTTGEMLTNRPWNYYVPLGTDIPQDFRVYFRENSYSFKELFGAKVTGEPPLCMAGVIPFAIREAITSARVNSGIPATEWFPVNGPYTVEKIGLAMANKQEDFKF</sequence>
<evidence type="ECO:0000259" key="12">
    <source>
        <dbReference type="SMART" id="SM01092"/>
    </source>
</evidence>
<dbReference type="FunFam" id="3.30.365.10:FF:000001">
    <property type="entry name" value="Xanthine dehydrogenase oxidase"/>
    <property type="match status" value="1"/>
</dbReference>
<evidence type="ECO:0000256" key="8">
    <source>
        <dbReference type="ARBA" id="ARBA00023004"/>
    </source>
</evidence>
<dbReference type="InterPro" id="IPR016208">
    <property type="entry name" value="Ald_Oxase/xanthine_DH-like"/>
</dbReference>
<keyword evidence="7" id="KW-0560">Oxidoreductase</keyword>
<reference evidence="13" key="2">
    <citation type="submission" date="2020-12" db="EMBL/GenBank/DDBJ databases">
        <authorList>
            <person name="Kanost M."/>
        </authorList>
    </citation>
    <scope>NUCLEOTIDE SEQUENCE</scope>
</reference>
<dbReference type="Pfam" id="PF20256">
    <property type="entry name" value="MoCoBD_2"/>
    <property type="match status" value="1"/>
</dbReference>
<dbReference type="FunFam" id="3.90.1170.50:FF:000003">
    <property type="entry name" value="Aldehyde oxidase"/>
    <property type="match status" value="1"/>
</dbReference>
<dbReference type="InterPro" id="IPR000674">
    <property type="entry name" value="Ald_Oxase/Xan_DH_a/b"/>
</dbReference>
<dbReference type="SMART" id="SM01092">
    <property type="entry name" value="CO_deh_flav_C"/>
    <property type="match status" value="1"/>
</dbReference>
<dbReference type="Proteomes" id="UP000791440">
    <property type="component" value="Unassembled WGS sequence"/>
</dbReference>
<comment type="caution">
    <text evidence="13">The sequence shown here is derived from an EMBL/GenBank/DDBJ whole genome shotgun (WGS) entry which is preliminary data.</text>
</comment>
<keyword evidence="4" id="KW-0500">Molybdenum</keyword>
<evidence type="ECO:0000256" key="10">
    <source>
        <dbReference type="ARBA" id="ARBA00034078"/>
    </source>
</evidence>
<proteinExistence type="inferred from homology"/>
<evidence type="ECO:0000256" key="3">
    <source>
        <dbReference type="ARBA" id="ARBA00006849"/>
    </source>
</evidence>
<reference evidence="13" key="1">
    <citation type="journal article" date="2016" name="Insect Biochem. Mol. Biol.">
        <title>Multifaceted biological insights from a draft genome sequence of the tobacco hornworm moth, Manduca sexta.</title>
        <authorList>
            <person name="Kanost M.R."/>
            <person name="Arrese E.L."/>
            <person name="Cao X."/>
            <person name="Chen Y.R."/>
            <person name="Chellapilla S."/>
            <person name="Goldsmith M.R."/>
            <person name="Grosse-Wilde E."/>
            <person name="Heckel D.G."/>
            <person name="Herndon N."/>
            <person name="Jiang H."/>
            <person name="Papanicolaou A."/>
            <person name="Qu J."/>
            <person name="Soulages J.L."/>
            <person name="Vogel H."/>
            <person name="Walters J."/>
            <person name="Waterhouse R.M."/>
            <person name="Ahn S.J."/>
            <person name="Almeida F.C."/>
            <person name="An C."/>
            <person name="Aqrawi P."/>
            <person name="Bretschneider A."/>
            <person name="Bryant W.B."/>
            <person name="Bucks S."/>
            <person name="Chao H."/>
            <person name="Chevignon G."/>
            <person name="Christen J.M."/>
            <person name="Clarke D.F."/>
            <person name="Dittmer N.T."/>
            <person name="Ferguson L.C.F."/>
            <person name="Garavelou S."/>
            <person name="Gordon K.H.J."/>
            <person name="Gunaratna R.T."/>
            <person name="Han Y."/>
            <person name="Hauser F."/>
            <person name="He Y."/>
            <person name="Heidel-Fischer H."/>
            <person name="Hirsh A."/>
            <person name="Hu Y."/>
            <person name="Jiang H."/>
            <person name="Kalra D."/>
            <person name="Klinner C."/>
            <person name="Konig C."/>
            <person name="Kovar C."/>
            <person name="Kroll A.R."/>
            <person name="Kuwar S.S."/>
            <person name="Lee S.L."/>
            <person name="Lehman R."/>
            <person name="Li K."/>
            <person name="Li Z."/>
            <person name="Liang H."/>
            <person name="Lovelace S."/>
            <person name="Lu Z."/>
            <person name="Mansfield J.H."/>
            <person name="McCulloch K.J."/>
            <person name="Mathew T."/>
            <person name="Morton B."/>
            <person name="Muzny D.M."/>
            <person name="Neunemann D."/>
            <person name="Ongeri F."/>
            <person name="Pauchet Y."/>
            <person name="Pu L.L."/>
            <person name="Pyrousis I."/>
            <person name="Rao X.J."/>
            <person name="Redding A."/>
            <person name="Roesel C."/>
            <person name="Sanchez-Gracia A."/>
            <person name="Schaack S."/>
            <person name="Shukla A."/>
            <person name="Tetreau G."/>
            <person name="Wang Y."/>
            <person name="Xiong G.H."/>
            <person name="Traut W."/>
            <person name="Walsh T.K."/>
            <person name="Worley K.C."/>
            <person name="Wu D."/>
            <person name="Wu W."/>
            <person name="Wu Y.Q."/>
            <person name="Zhang X."/>
            <person name="Zou Z."/>
            <person name="Zucker H."/>
            <person name="Briscoe A.D."/>
            <person name="Burmester T."/>
            <person name="Clem R.J."/>
            <person name="Feyereisen R."/>
            <person name="Grimmelikhuijzen C.J.P."/>
            <person name="Hamodrakas S.J."/>
            <person name="Hansson B.S."/>
            <person name="Huguet E."/>
            <person name="Jermiin L.S."/>
            <person name="Lan Q."/>
            <person name="Lehman H.K."/>
            <person name="Lorenzen M."/>
            <person name="Merzendorfer H."/>
            <person name="Michalopoulos I."/>
            <person name="Morton D.B."/>
            <person name="Muthukrishnan S."/>
            <person name="Oakeshott J.G."/>
            <person name="Palmer W."/>
            <person name="Park Y."/>
            <person name="Passarelli A.L."/>
            <person name="Rozas J."/>
            <person name="Schwartz L.M."/>
            <person name="Smith W."/>
            <person name="Southgate A."/>
            <person name="Vilcinskas A."/>
            <person name="Vogt R."/>
            <person name="Wang P."/>
            <person name="Werren J."/>
            <person name="Yu X.Q."/>
            <person name="Zhou J.J."/>
            <person name="Brown S.J."/>
            <person name="Scherer S.E."/>
            <person name="Richards S."/>
            <person name="Blissard G.W."/>
        </authorList>
    </citation>
    <scope>NUCLEOTIDE SEQUENCE</scope>
</reference>
<dbReference type="GO" id="GO:0016491">
    <property type="term" value="F:oxidoreductase activity"/>
    <property type="evidence" value="ECO:0007669"/>
    <property type="project" value="UniProtKB-KW"/>
</dbReference>
<evidence type="ECO:0000256" key="2">
    <source>
        <dbReference type="ARBA" id="ARBA00001974"/>
    </source>
</evidence>
<dbReference type="PANTHER" id="PTHR11908">
    <property type="entry name" value="XANTHINE DEHYDROGENASE"/>
    <property type="match status" value="1"/>
</dbReference>
<evidence type="ECO:0000313" key="14">
    <source>
        <dbReference type="Proteomes" id="UP000791440"/>
    </source>
</evidence>
<comment type="cofactor">
    <cofactor evidence="10">
        <name>[2Fe-2S] cluster</name>
        <dbReference type="ChEBI" id="CHEBI:190135"/>
    </cofactor>
</comment>
<dbReference type="Pfam" id="PF01315">
    <property type="entry name" value="Ald_Xan_dh_C"/>
    <property type="match status" value="1"/>
</dbReference>
<keyword evidence="6" id="KW-0479">Metal-binding</keyword>
<comment type="similarity">
    <text evidence="3">Belongs to the xanthine dehydrogenase family.</text>
</comment>
<feature type="domain" description="Aldehyde oxidase/xanthine dehydrogenase a/b hammerhead" evidence="11">
    <location>
        <begin position="153"/>
        <end position="265"/>
    </location>
</feature>
<evidence type="ECO:0000256" key="9">
    <source>
        <dbReference type="ARBA" id="ARBA00023014"/>
    </source>
</evidence>
<dbReference type="PANTHER" id="PTHR11908:SF132">
    <property type="entry name" value="ALDEHYDE OXIDASE 1-RELATED"/>
    <property type="match status" value="1"/>
</dbReference>
<comment type="cofactor">
    <cofactor evidence="2">
        <name>FAD</name>
        <dbReference type="ChEBI" id="CHEBI:57692"/>
    </cofactor>
</comment>
<keyword evidence="8" id="KW-0408">Iron</keyword>
<evidence type="ECO:0000256" key="4">
    <source>
        <dbReference type="ARBA" id="ARBA00022505"/>
    </source>
</evidence>
<dbReference type="Pfam" id="PF03450">
    <property type="entry name" value="CO_deh_flav_C"/>
    <property type="match status" value="1"/>
</dbReference>
<dbReference type="GO" id="GO:0005506">
    <property type="term" value="F:iron ion binding"/>
    <property type="evidence" value="ECO:0007669"/>
    <property type="project" value="InterPro"/>
</dbReference>
<dbReference type="InterPro" id="IPR008274">
    <property type="entry name" value="AldOxase/xan_DH_MoCoBD1"/>
</dbReference>
<keyword evidence="5" id="KW-0001">2Fe-2S</keyword>
<gene>
    <name evidence="13" type="ORF">O3G_MSEX013202</name>
</gene>
<evidence type="ECO:0000256" key="6">
    <source>
        <dbReference type="ARBA" id="ARBA00022723"/>
    </source>
</evidence>
<protein>
    <submittedName>
        <fullName evidence="13">Uncharacterized protein</fullName>
    </submittedName>
</protein>
<comment type="cofactor">
    <cofactor evidence="1">
        <name>Mo-molybdopterin</name>
        <dbReference type="ChEBI" id="CHEBI:71302"/>
    </cofactor>
</comment>
<name>A0A921ZR80_MANSE</name>
<dbReference type="GO" id="GO:0051537">
    <property type="term" value="F:2 iron, 2 sulfur cluster binding"/>
    <property type="evidence" value="ECO:0007669"/>
    <property type="project" value="UniProtKB-KW"/>
</dbReference>
<evidence type="ECO:0000256" key="7">
    <source>
        <dbReference type="ARBA" id="ARBA00023002"/>
    </source>
</evidence>
<dbReference type="InterPro" id="IPR046867">
    <property type="entry name" value="AldOxase/xan_DH_MoCoBD2"/>
</dbReference>
<dbReference type="InterPro" id="IPR005107">
    <property type="entry name" value="CO_DH_flav_C"/>
</dbReference>
<evidence type="ECO:0000313" key="13">
    <source>
        <dbReference type="EMBL" id="KAG6462343.1"/>
    </source>
</evidence>
<dbReference type="Pfam" id="PF02738">
    <property type="entry name" value="MoCoBD_1"/>
    <property type="match status" value="1"/>
</dbReference>
<dbReference type="FunFam" id="3.30.365.10:FF:000002">
    <property type="entry name" value="Xanthine dehydrogenase oxidase"/>
    <property type="match status" value="1"/>
</dbReference>
<keyword evidence="14" id="KW-1185">Reference proteome</keyword>
<evidence type="ECO:0000259" key="11">
    <source>
        <dbReference type="SMART" id="SM01008"/>
    </source>
</evidence>
<accession>A0A921ZR80</accession>
<dbReference type="SMART" id="SM01008">
    <property type="entry name" value="Ald_Xan_dh_C"/>
    <property type="match status" value="1"/>
</dbReference>
<keyword evidence="9" id="KW-0411">Iron-sulfur</keyword>
<dbReference type="AlphaFoldDB" id="A0A921ZR80"/>
<evidence type="ECO:0000256" key="5">
    <source>
        <dbReference type="ARBA" id="ARBA00022714"/>
    </source>
</evidence>
<organism evidence="13 14">
    <name type="scientific">Manduca sexta</name>
    <name type="common">Tobacco hawkmoth</name>
    <name type="synonym">Tobacco hornworm</name>
    <dbReference type="NCBI Taxonomy" id="7130"/>
    <lineage>
        <taxon>Eukaryota</taxon>
        <taxon>Metazoa</taxon>
        <taxon>Ecdysozoa</taxon>
        <taxon>Arthropoda</taxon>
        <taxon>Hexapoda</taxon>
        <taxon>Insecta</taxon>
        <taxon>Pterygota</taxon>
        <taxon>Neoptera</taxon>
        <taxon>Endopterygota</taxon>
        <taxon>Lepidoptera</taxon>
        <taxon>Glossata</taxon>
        <taxon>Ditrysia</taxon>
        <taxon>Bombycoidea</taxon>
        <taxon>Sphingidae</taxon>
        <taxon>Sphinginae</taxon>
        <taxon>Sphingini</taxon>
        <taxon>Manduca</taxon>
    </lineage>
</organism>
<feature type="domain" description="CO dehydrogenase flavoprotein C-terminal" evidence="12">
    <location>
        <begin position="1"/>
        <end position="100"/>
    </location>
</feature>
<dbReference type="EMBL" id="JH668834">
    <property type="protein sequence ID" value="KAG6462343.1"/>
    <property type="molecule type" value="Genomic_DNA"/>
</dbReference>